<dbReference type="Proteomes" id="UP000637578">
    <property type="component" value="Unassembled WGS sequence"/>
</dbReference>
<reference evidence="1" key="2">
    <citation type="submission" date="2020-09" db="EMBL/GenBank/DDBJ databases">
        <authorList>
            <person name="Sun Q."/>
            <person name="Zhou Y."/>
        </authorList>
    </citation>
    <scope>NUCLEOTIDE SEQUENCE</scope>
    <source>
        <strain evidence="1">CGMCC 4.5737</strain>
    </source>
</reference>
<dbReference type="RefSeq" id="WP_189061302.1">
    <property type="nucleotide sequence ID" value="NZ_BMMK01000038.1"/>
</dbReference>
<comment type="caution">
    <text evidence="1">The sequence shown here is derived from an EMBL/GenBank/DDBJ whole genome shotgun (WGS) entry which is preliminary data.</text>
</comment>
<evidence type="ECO:0000313" key="2">
    <source>
        <dbReference type="Proteomes" id="UP000637578"/>
    </source>
</evidence>
<name>A0A8J3CJC3_9PSEU</name>
<dbReference type="AlphaFoldDB" id="A0A8J3CJC3"/>
<protein>
    <submittedName>
        <fullName evidence="1">Uncharacterized protein</fullName>
    </submittedName>
</protein>
<dbReference type="EMBL" id="BMMK01000038">
    <property type="protein sequence ID" value="GGM77099.1"/>
    <property type="molecule type" value="Genomic_DNA"/>
</dbReference>
<reference evidence="1" key="1">
    <citation type="journal article" date="2014" name="Int. J. Syst. Evol. Microbiol.">
        <title>Complete genome sequence of Corynebacterium casei LMG S-19264T (=DSM 44701T), isolated from a smear-ripened cheese.</title>
        <authorList>
            <consortium name="US DOE Joint Genome Institute (JGI-PGF)"/>
            <person name="Walter F."/>
            <person name="Albersmeier A."/>
            <person name="Kalinowski J."/>
            <person name="Ruckert C."/>
        </authorList>
    </citation>
    <scope>NUCLEOTIDE SEQUENCE</scope>
    <source>
        <strain evidence="1">CGMCC 4.5737</strain>
    </source>
</reference>
<sequence length="60" mass="6786">MARRLRVLPAPVIEEPDEVLTLGDLFEDLRYQVSLGEREAVCLRLSCLAEEYADTPLPGR</sequence>
<proteinExistence type="predicted"/>
<gene>
    <name evidence="1" type="ORF">GCM10012275_54670</name>
</gene>
<evidence type="ECO:0000313" key="1">
    <source>
        <dbReference type="EMBL" id="GGM77099.1"/>
    </source>
</evidence>
<organism evidence="1 2">
    <name type="scientific">Longimycelium tulufanense</name>
    <dbReference type="NCBI Taxonomy" id="907463"/>
    <lineage>
        <taxon>Bacteria</taxon>
        <taxon>Bacillati</taxon>
        <taxon>Actinomycetota</taxon>
        <taxon>Actinomycetes</taxon>
        <taxon>Pseudonocardiales</taxon>
        <taxon>Pseudonocardiaceae</taxon>
        <taxon>Longimycelium</taxon>
    </lineage>
</organism>
<accession>A0A8J3CJC3</accession>
<keyword evidence="2" id="KW-1185">Reference proteome</keyword>